<name>A0A848HDC6_9BURK</name>
<dbReference type="EMBL" id="JABBFX010000005">
    <property type="protein sequence ID" value="NML48464.1"/>
    <property type="molecule type" value="Genomic_DNA"/>
</dbReference>
<feature type="transmembrane region" description="Helical" evidence="1">
    <location>
        <begin position="78"/>
        <end position="95"/>
    </location>
</feature>
<feature type="transmembrane region" description="Helical" evidence="1">
    <location>
        <begin position="26"/>
        <end position="57"/>
    </location>
</feature>
<dbReference type="Proteomes" id="UP000541185">
    <property type="component" value="Unassembled WGS sequence"/>
</dbReference>
<evidence type="ECO:0000313" key="2">
    <source>
        <dbReference type="EMBL" id="NML48464.1"/>
    </source>
</evidence>
<keyword evidence="1" id="KW-1133">Transmembrane helix</keyword>
<proteinExistence type="predicted"/>
<evidence type="ECO:0000313" key="3">
    <source>
        <dbReference type="Proteomes" id="UP000541185"/>
    </source>
</evidence>
<dbReference type="AlphaFoldDB" id="A0A848HDC6"/>
<dbReference type="RefSeq" id="WP_169422803.1">
    <property type="nucleotide sequence ID" value="NZ_JABBFX010000005.1"/>
</dbReference>
<comment type="caution">
    <text evidence="2">The sequence shown here is derived from an EMBL/GenBank/DDBJ whole genome shotgun (WGS) entry which is preliminary data.</text>
</comment>
<evidence type="ECO:0000256" key="1">
    <source>
        <dbReference type="SAM" id="Phobius"/>
    </source>
</evidence>
<keyword evidence="1" id="KW-0472">Membrane</keyword>
<keyword evidence="1" id="KW-0812">Transmembrane</keyword>
<organism evidence="2 3">
    <name type="scientific">Ramlibacter agri</name>
    <dbReference type="NCBI Taxonomy" id="2728837"/>
    <lineage>
        <taxon>Bacteria</taxon>
        <taxon>Pseudomonadati</taxon>
        <taxon>Pseudomonadota</taxon>
        <taxon>Betaproteobacteria</taxon>
        <taxon>Burkholderiales</taxon>
        <taxon>Comamonadaceae</taxon>
        <taxon>Ramlibacter</taxon>
    </lineage>
</organism>
<dbReference type="InterPro" id="IPR008523">
    <property type="entry name" value="DUF805"/>
</dbReference>
<dbReference type="PANTHER" id="PTHR34980:SF2">
    <property type="entry name" value="INNER MEMBRANE PROTEIN YHAH-RELATED"/>
    <property type="match status" value="1"/>
</dbReference>
<dbReference type="PANTHER" id="PTHR34980">
    <property type="entry name" value="INNER MEMBRANE PROTEIN-RELATED-RELATED"/>
    <property type="match status" value="1"/>
</dbReference>
<keyword evidence="3" id="KW-1185">Reference proteome</keyword>
<reference evidence="2 3" key="1">
    <citation type="submission" date="2020-04" db="EMBL/GenBank/DDBJ databases">
        <title>Ramlibacter sp. G-1-2-2 isolated from soil.</title>
        <authorList>
            <person name="Dahal R.H."/>
        </authorList>
    </citation>
    <scope>NUCLEOTIDE SEQUENCE [LARGE SCALE GENOMIC DNA]</scope>
    <source>
        <strain evidence="2 3">G-1-2-2</strain>
    </source>
</reference>
<protein>
    <submittedName>
        <fullName evidence="2">DUF805 domain-containing protein</fullName>
    </submittedName>
</protein>
<sequence length="121" mass="13292">MTFIDAVKACFGKYATFSGRAGKAEFWWFALFQFIVLLVLGMFSNLLYGLASLALLLPALAVGTRRLHDIGKSGWFQLIWLVPFVGWILLIYWLVQPSGPANAYGDGPDAPLPEDVVPGAQ</sequence>
<gene>
    <name evidence="2" type="ORF">HHL11_32260</name>
</gene>
<dbReference type="Pfam" id="PF05656">
    <property type="entry name" value="DUF805"/>
    <property type="match status" value="1"/>
</dbReference>
<accession>A0A848HDC6</accession>
<dbReference type="GO" id="GO:0005886">
    <property type="term" value="C:plasma membrane"/>
    <property type="evidence" value="ECO:0007669"/>
    <property type="project" value="TreeGrafter"/>
</dbReference>